<dbReference type="InterPro" id="IPR040501">
    <property type="entry name" value="TFA2_Winged_2"/>
</dbReference>
<evidence type="ECO:0000256" key="7">
    <source>
        <dbReference type="ARBA" id="ARBA00023242"/>
    </source>
</evidence>
<dbReference type="InterPro" id="IPR002075">
    <property type="entry name" value="NTF2_dom"/>
</dbReference>
<dbReference type="GO" id="GO:0005737">
    <property type="term" value="C:cytoplasm"/>
    <property type="evidence" value="ECO:0007669"/>
    <property type="project" value="UniProtKB-SubCell"/>
</dbReference>
<dbReference type="Pfam" id="PF02136">
    <property type="entry name" value="NTF2"/>
    <property type="match status" value="1"/>
</dbReference>
<evidence type="ECO:0000256" key="4">
    <source>
        <dbReference type="ARBA" id="ARBA00023015"/>
    </source>
</evidence>
<dbReference type="PANTHER" id="PTHR12716:SF8">
    <property type="entry name" value="TRANSCRIPTION INITIATION FACTOR IIE SUBUNIT BETA"/>
    <property type="match status" value="1"/>
</dbReference>
<feature type="compositionally biased region" description="Basic residues" evidence="10">
    <location>
        <begin position="246"/>
        <end position="263"/>
    </location>
</feature>
<feature type="domain" description="NTF2" evidence="11">
    <location>
        <begin position="276"/>
        <end position="389"/>
    </location>
</feature>
<proteinExistence type="predicted"/>
<evidence type="ECO:0000256" key="6">
    <source>
        <dbReference type="ARBA" id="ARBA00023163"/>
    </source>
</evidence>
<keyword evidence="5" id="KW-0238">DNA-binding</keyword>
<dbReference type="Pfam" id="PF02186">
    <property type="entry name" value="TFIIE_beta"/>
    <property type="match status" value="1"/>
</dbReference>
<dbReference type="GO" id="GO:0006606">
    <property type="term" value="P:protein import into nucleus"/>
    <property type="evidence" value="ECO:0007669"/>
    <property type="project" value="UniProtKB-ARBA"/>
</dbReference>
<dbReference type="Pfam" id="PF22254">
    <property type="entry name" value="TFA2_E-tether"/>
    <property type="match status" value="1"/>
</dbReference>
<protein>
    <recommendedName>
        <fullName evidence="9">Nuclear transport factor 2</fullName>
    </recommendedName>
</protein>
<dbReference type="Gene3D" id="3.10.450.50">
    <property type="match status" value="1"/>
</dbReference>
<sequence length="392" mass="44282">MSDLSSQLSAFKSRIRSGPSVAVRRAVTPKPSQSTEAQQNGNSTTSYENNDKKRFAQDSSFSGKKHKSNISMSGSHLSTRLHLAVEYIKQQDKPVPVGQLESYLGTDVAEALLPLLKEIDRIKYDQGTNTLEYMSLHNIRNADDLLNFLRSQPTFKGIPVKELKDGWSGCMDAIQSLEESNQILVLRNKKENAPRLVWANLGGEIGTLDDEFVDMWNKIKIPEPDNLYQALVDQSLKPTGADPNVAKKKPKQQEKKQKKARRGKITNTHMKDFNTVATEFCKFYYEKFDSDRSQLGNLYREQSMLTFETSQVQGTKDIVEKLAGLPFAKVAHRISTLDAQPASPQGDILVMVTGELMIDDEQNAQRYSQVFHLIPDGNSYYVFNDIFRLNYS</sequence>
<feature type="compositionally biased region" description="Polar residues" evidence="10">
    <location>
        <begin position="30"/>
        <end position="48"/>
    </location>
</feature>
<dbReference type="Proteomes" id="UP000825438">
    <property type="component" value="Chromosome I"/>
</dbReference>
<dbReference type="PROSITE" id="PS51351">
    <property type="entry name" value="TFIIE_BETA_C"/>
    <property type="match status" value="1"/>
</dbReference>
<evidence type="ECO:0000256" key="9">
    <source>
        <dbReference type="ARBA" id="ARBA00026247"/>
    </source>
</evidence>
<evidence type="ECO:0000259" key="11">
    <source>
        <dbReference type="PROSITE" id="PS50177"/>
    </source>
</evidence>
<evidence type="ECO:0000256" key="2">
    <source>
        <dbReference type="ARBA" id="ARBA00004496"/>
    </source>
</evidence>
<dbReference type="InterPro" id="IPR003166">
    <property type="entry name" value="TFIIE_bsu_DNA-bd"/>
</dbReference>
<evidence type="ECO:0000256" key="3">
    <source>
        <dbReference type="ARBA" id="ARBA00022490"/>
    </source>
</evidence>
<feature type="region of interest" description="Disordered" evidence="10">
    <location>
        <begin position="238"/>
        <end position="263"/>
    </location>
</feature>
<dbReference type="PANTHER" id="PTHR12716">
    <property type="entry name" value="TRANSCRIPTION INITIATION FACTOR IIE, BETA SUBUNIT"/>
    <property type="match status" value="1"/>
</dbReference>
<dbReference type="SUPFAM" id="SSF54427">
    <property type="entry name" value="NTF2-like"/>
    <property type="match status" value="1"/>
</dbReference>
<reference evidence="13" key="1">
    <citation type="submission" date="2021-06" db="EMBL/GenBank/DDBJ databases">
        <title>Candida auris outbreak in lebanese hospital.</title>
        <authorList>
            <person name="Finianos M."/>
        </authorList>
    </citation>
    <scope>NUCLEOTIDE SEQUENCE</scope>
    <source>
        <strain evidence="13">CA7LBN</strain>
    </source>
</reference>
<keyword evidence="4" id="KW-0805">Transcription regulation</keyword>
<feature type="compositionally biased region" description="Polar residues" evidence="10">
    <location>
        <begin position="1"/>
        <end position="10"/>
    </location>
</feature>
<organism evidence="13">
    <name type="scientific">Candidozyma auris</name>
    <name type="common">Yeast</name>
    <name type="synonym">Candida auris</name>
    <dbReference type="NCBI Taxonomy" id="498019"/>
    <lineage>
        <taxon>Eukaryota</taxon>
        <taxon>Fungi</taxon>
        <taxon>Dikarya</taxon>
        <taxon>Ascomycota</taxon>
        <taxon>Saccharomycotina</taxon>
        <taxon>Pichiomycetes</taxon>
        <taxon>Metschnikowiaceae</taxon>
        <taxon>Candidozyma</taxon>
    </lineage>
</organism>
<comment type="function">
    <text evidence="8">Recruits TFIIH to the initiation complex and stimulates the RNA polymerase II C-terminal domain kinase and DNA-dependent ATPase activities of TFIIH. Both TFIIH and TFIIE are required for promoter clearance by RNA polymerase.</text>
</comment>
<dbReference type="CDD" id="cd00780">
    <property type="entry name" value="NTF2"/>
    <property type="match status" value="1"/>
</dbReference>
<evidence type="ECO:0000313" key="13">
    <source>
        <dbReference type="EMBL" id="QWW21409.1"/>
    </source>
</evidence>
<dbReference type="AlphaFoldDB" id="A0A8F2VX52"/>
<keyword evidence="3" id="KW-0963">Cytoplasm</keyword>
<dbReference type="FunFam" id="3.10.450.50:FF:000005">
    <property type="entry name" value="Nuclear transport factor 2"/>
    <property type="match status" value="1"/>
</dbReference>
<accession>A0A8F2VX52</accession>
<dbReference type="EMBL" id="CP076749">
    <property type="protein sequence ID" value="QWW21409.1"/>
    <property type="molecule type" value="Genomic_DNA"/>
</dbReference>
<evidence type="ECO:0000256" key="10">
    <source>
        <dbReference type="SAM" id="MobiDB-lite"/>
    </source>
</evidence>
<name>A0A8F2VX52_CANAR</name>
<dbReference type="GO" id="GO:0003677">
    <property type="term" value="F:DNA binding"/>
    <property type="evidence" value="ECO:0007669"/>
    <property type="project" value="UniProtKB-KW"/>
</dbReference>
<evidence type="ECO:0000256" key="5">
    <source>
        <dbReference type="ARBA" id="ARBA00023125"/>
    </source>
</evidence>
<dbReference type="InterPro" id="IPR032710">
    <property type="entry name" value="NTF2-like_dom_sf"/>
</dbReference>
<evidence type="ECO:0000259" key="12">
    <source>
        <dbReference type="PROSITE" id="PS51351"/>
    </source>
</evidence>
<dbReference type="Pfam" id="PF18121">
    <property type="entry name" value="TFA2_Winged_2"/>
    <property type="match status" value="1"/>
</dbReference>
<dbReference type="GO" id="GO:0001097">
    <property type="term" value="F:TFIIH-class transcription factor complex binding"/>
    <property type="evidence" value="ECO:0007669"/>
    <property type="project" value="TreeGrafter"/>
</dbReference>
<dbReference type="GO" id="GO:0005635">
    <property type="term" value="C:nuclear envelope"/>
    <property type="evidence" value="ECO:0007669"/>
    <property type="project" value="UniProtKB-ARBA"/>
</dbReference>
<evidence type="ECO:0000256" key="1">
    <source>
        <dbReference type="ARBA" id="ARBA00004123"/>
    </source>
</evidence>
<dbReference type="InterPro" id="IPR016656">
    <property type="entry name" value="TFIIE-bsu"/>
</dbReference>
<gene>
    <name evidence="13" type="ORF">CA7LBN_000155</name>
</gene>
<feature type="region of interest" description="Disordered" evidence="10">
    <location>
        <begin position="1"/>
        <end position="74"/>
    </location>
</feature>
<dbReference type="GO" id="GO:0005673">
    <property type="term" value="C:transcription factor TFIIE complex"/>
    <property type="evidence" value="ECO:0007669"/>
    <property type="project" value="InterPro"/>
</dbReference>
<comment type="subcellular location">
    <subcellularLocation>
        <location evidence="2">Cytoplasm</location>
    </subcellularLocation>
    <subcellularLocation>
        <location evidence="1">Nucleus</location>
    </subcellularLocation>
</comment>
<evidence type="ECO:0000256" key="8">
    <source>
        <dbReference type="ARBA" id="ARBA00025581"/>
    </source>
</evidence>
<dbReference type="GO" id="GO:0006367">
    <property type="term" value="P:transcription initiation at RNA polymerase II promoter"/>
    <property type="evidence" value="ECO:0007669"/>
    <property type="project" value="InterPro"/>
</dbReference>
<dbReference type="PROSITE" id="PS50177">
    <property type="entry name" value="NTF2_DOMAIN"/>
    <property type="match status" value="1"/>
</dbReference>
<dbReference type="InterPro" id="IPR018222">
    <property type="entry name" value="Nuclear_transport_factor_2_euk"/>
</dbReference>
<feature type="domain" description="TFIIE beta" evidence="12">
    <location>
        <begin position="66"/>
        <end position="140"/>
    </location>
</feature>
<dbReference type="InterPro" id="IPR054600">
    <property type="entry name" value="TFA2_E-tether"/>
</dbReference>
<keyword evidence="6" id="KW-0804">Transcription</keyword>
<keyword evidence="7" id="KW-0539">Nucleus</keyword>